<dbReference type="Gene3D" id="3.40.50.620">
    <property type="entry name" value="HUPs"/>
    <property type="match status" value="1"/>
</dbReference>
<accession>A0ABU1FMP0</accession>
<reference evidence="4" key="1">
    <citation type="submission" date="2023-07" db="EMBL/GenBank/DDBJ databases">
        <title>Description of three actinobacteria isolated from air of manufacturing shop in a pharmaceutical factory.</title>
        <authorList>
            <person name="Zhang D.-F."/>
        </authorList>
    </citation>
    <scope>NUCLEOTIDE SEQUENCE [LARGE SCALE GENOMIC DNA]</scope>
    <source>
        <strain evidence="4">CCTCC AB 2011122</strain>
    </source>
</reference>
<dbReference type="RefSeq" id="WP_310521103.1">
    <property type="nucleotide sequence ID" value="NZ_BAABBS010000001.1"/>
</dbReference>
<gene>
    <name evidence="3" type="ORF">RH861_11690</name>
</gene>
<evidence type="ECO:0000259" key="2">
    <source>
        <dbReference type="Pfam" id="PF00582"/>
    </source>
</evidence>
<dbReference type="Pfam" id="PF00582">
    <property type="entry name" value="Usp"/>
    <property type="match status" value="1"/>
</dbReference>
<protein>
    <submittedName>
        <fullName evidence="3">Universal stress protein</fullName>
    </submittedName>
</protein>
<dbReference type="Proteomes" id="UP001260072">
    <property type="component" value="Unassembled WGS sequence"/>
</dbReference>
<dbReference type="SUPFAM" id="SSF52402">
    <property type="entry name" value="Adenine nucleotide alpha hydrolases-like"/>
    <property type="match status" value="1"/>
</dbReference>
<evidence type="ECO:0000313" key="4">
    <source>
        <dbReference type="Proteomes" id="UP001260072"/>
    </source>
</evidence>
<evidence type="ECO:0000313" key="3">
    <source>
        <dbReference type="EMBL" id="MDR5692721.1"/>
    </source>
</evidence>
<comment type="similarity">
    <text evidence="1">Belongs to the universal stress protein A family.</text>
</comment>
<evidence type="ECO:0000256" key="1">
    <source>
        <dbReference type="ARBA" id="ARBA00008791"/>
    </source>
</evidence>
<dbReference type="EMBL" id="JAVKGS010000003">
    <property type="protein sequence ID" value="MDR5692721.1"/>
    <property type="molecule type" value="Genomic_DNA"/>
</dbReference>
<proteinExistence type="inferred from homology"/>
<sequence length="200" mass="20878">MRASPHRTLVVGVVPGQPDAVVIQAAALAAQLDARLVCATVDRGRYVVEERPDGSIRSAPVDPDLPEADLPDVRLPELALPELPLPEADVAGTPGRAAGADRVDPDLESRLGRLLDPTGIAWETRALAGDPAHALARLADTLDAAMIVVGTHTGGLRGSLRELFTGSVAAHLAHRQHRPVVIIPLAPVGFDAALPWDSGS</sequence>
<dbReference type="PANTHER" id="PTHR46268:SF6">
    <property type="entry name" value="UNIVERSAL STRESS PROTEIN UP12"/>
    <property type="match status" value="1"/>
</dbReference>
<feature type="domain" description="UspA" evidence="2">
    <location>
        <begin position="8"/>
        <end position="184"/>
    </location>
</feature>
<dbReference type="InterPro" id="IPR006016">
    <property type="entry name" value="UspA"/>
</dbReference>
<comment type="caution">
    <text evidence="3">The sequence shown here is derived from an EMBL/GenBank/DDBJ whole genome shotgun (WGS) entry which is preliminary data.</text>
</comment>
<name>A0ABU1FMP0_9MICO</name>
<keyword evidence="4" id="KW-1185">Reference proteome</keyword>
<dbReference type="PANTHER" id="PTHR46268">
    <property type="entry name" value="STRESS RESPONSE PROTEIN NHAX"/>
    <property type="match status" value="1"/>
</dbReference>
<organism evidence="3 4">
    <name type="scientific">Agromyces indicus</name>
    <dbReference type="NCBI Taxonomy" id="758919"/>
    <lineage>
        <taxon>Bacteria</taxon>
        <taxon>Bacillati</taxon>
        <taxon>Actinomycetota</taxon>
        <taxon>Actinomycetes</taxon>
        <taxon>Micrococcales</taxon>
        <taxon>Microbacteriaceae</taxon>
        <taxon>Agromyces</taxon>
    </lineage>
</organism>
<dbReference type="InterPro" id="IPR014729">
    <property type="entry name" value="Rossmann-like_a/b/a_fold"/>
</dbReference>